<evidence type="ECO:0000313" key="6">
    <source>
        <dbReference type="EMBL" id="KAE9599644.1"/>
    </source>
</evidence>
<evidence type="ECO:0000313" key="7">
    <source>
        <dbReference type="Proteomes" id="UP000447434"/>
    </source>
</evidence>
<accession>A0A6A4PDB9</accession>
<evidence type="ECO:0000256" key="4">
    <source>
        <dbReference type="ARBA" id="ARBA00023065"/>
    </source>
</evidence>
<dbReference type="InterPro" id="IPR050794">
    <property type="entry name" value="CPA2_transporter"/>
</dbReference>
<name>A0A6A4PDB9_LUPAL</name>
<keyword evidence="1" id="KW-0813">Transport</keyword>
<dbReference type="GO" id="GO:0006813">
    <property type="term" value="P:potassium ion transport"/>
    <property type="evidence" value="ECO:0007669"/>
    <property type="project" value="UniProtKB-KW"/>
</dbReference>
<keyword evidence="2" id="KW-0633">Potassium transport</keyword>
<dbReference type="OrthoDB" id="1391342at2759"/>
<keyword evidence="3" id="KW-0630">Potassium</keyword>
<dbReference type="InterPro" id="IPR057290">
    <property type="entry name" value="CHX17_C"/>
</dbReference>
<keyword evidence="4" id="KW-0406">Ion transport</keyword>
<evidence type="ECO:0000256" key="3">
    <source>
        <dbReference type="ARBA" id="ARBA00022958"/>
    </source>
</evidence>
<dbReference type="PANTHER" id="PTHR32468:SF74">
    <property type="entry name" value="CATION_H(+) ANTIPORTER 21-RELATED"/>
    <property type="match status" value="1"/>
</dbReference>
<evidence type="ECO:0000256" key="1">
    <source>
        <dbReference type="ARBA" id="ARBA00022448"/>
    </source>
</evidence>
<evidence type="ECO:0000256" key="2">
    <source>
        <dbReference type="ARBA" id="ARBA00022538"/>
    </source>
</evidence>
<dbReference type="EMBL" id="WOCE01000014">
    <property type="protein sequence ID" value="KAE9599644.1"/>
    <property type="molecule type" value="Genomic_DNA"/>
</dbReference>
<protein>
    <submittedName>
        <fullName evidence="6">Putative cation/H(+) exchanger CHX21/CHX23</fullName>
    </submittedName>
</protein>
<reference evidence="7" key="1">
    <citation type="journal article" date="2020" name="Nat. Commun.">
        <title>Genome sequence of the cluster root forming white lupin.</title>
        <authorList>
            <person name="Hufnagel B."/>
            <person name="Marques A."/>
            <person name="Soriano A."/>
            <person name="Marques L."/>
            <person name="Divol F."/>
            <person name="Doumas P."/>
            <person name="Sallet E."/>
            <person name="Mancinotti D."/>
            <person name="Carrere S."/>
            <person name="Marande W."/>
            <person name="Arribat S."/>
            <person name="Keller J."/>
            <person name="Huneau C."/>
            <person name="Blein T."/>
            <person name="Aime D."/>
            <person name="Laguerre M."/>
            <person name="Taylor J."/>
            <person name="Schubert V."/>
            <person name="Nelson M."/>
            <person name="Geu-Flores F."/>
            <person name="Crespi M."/>
            <person name="Gallardo-Guerrero K."/>
            <person name="Delaux P.-M."/>
            <person name="Salse J."/>
            <person name="Berges H."/>
            <person name="Guyot R."/>
            <person name="Gouzy J."/>
            <person name="Peret B."/>
        </authorList>
    </citation>
    <scope>NUCLEOTIDE SEQUENCE [LARGE SCALE GENOMIC DNA]</scope>
    <source>
        <strain evidence="7">cv. Amiga</strain>
    </source>
</reference>
<dbReference type="Proteomes" id="UP000447434">
    <property type="component" value="Chromosome 14"/>
</dbReference>
<organism evidence="6 7">
    <name type="scientific">Lupinus albus</name>
    <name type="common">White lupine</name>
    <name type="synonym">Lupinus termis</name>
    <dbReference type="NCBI Taxonomy" id="3870"/>
    <lineage>
        <taxon>Eukaryota</taxon>
        <taxon>Viridiplantae</taxon>
        <taxon>Streptophyta</taxon>
        <taxon>Embryophyta</taxon>
        <taxon>Tracheophyta</taxon>
        <taxon>Spermatophyta</taxon>
        <taxon>Magnoliopsida</taxon>
        <taxon>eudicotyledons</taxon>
        <taxon>Gunneridae</taxon>
        <taxon>Pentapetalae</taxon>
        <taxon>rosids</taxon>
        <taxon>fabids</taxon>
        <taxon>Fabales</taxon>
        <taxon>Fabaceae</taxon>
        <taxon>Papilionoideae</taxon>
        <taxon>50 kb inversion clade</taxon>
        <taxon>genistoids sensu lato</taxon>
        <taxon>core genistoids</taxon>
        <taxon>Genisteae</taxon>
        <taxon>Lupinus</taxon>
    </lineage>
</organism>
<dbReference type="GO" id="GO:0006885">
    <property type="term" value="P:regulation of pH"/>
    <property type="evidence" value="ECO:0007669"/>
    <property type="project" value="TreeGrafter"/>
</dbReference>
<comment type="caution">
    <text evidence="6">The sequence shown here is derived from an EMBL/GenBank/DDBJ whole genome shotgun (WGS) entry which is preliminary data.</text>
</comment>
<dbReference type="GO" id="GO:0098662">
    <property type="term" value="P:inorganic cation transmembrane transport"/>
    <property type="evidence" value="ECO:0007669"/>
    <property type="project" value="TreeGrafter"/>
</dbReference>
<sequence length="195" mass="21921">MLESAATARAANIVNRDRASKDKKKVVLENLVQATPCCLAIFVDRGFGQKRAKVQRLAMLYVAGLDDREALSYAWRMSRNPEVQLTVVRLVWDNPIDQFDETDEQCLTSFVRQTMDTPWVKYMEKTVKNEKETVTLLNKVANKDFDLFIIGRGNGRKMSLAQTEDPVLEEPALGPLGDTLSDLNSAAKTSILILQ</sequence>
<proteinExistence type="predicted"/>
<evidence type="ECO:0000259" key="5">
    <source>
        <dbReference type="Pfam" id="PF23259"/>
    </source>
</evidence>
<gene>
    <name evidence="6" type="ORF">Lalb_Chr14g0364581</name>
</gene>
<dbReference type="GO" id="GO:0012505">
    <property type="term" value="C:endomembrane system"/>
    <property type="evidence" value="ECO:0007669"/>
    <property type="project" value="TreeGrafter"/>
</dbReference>
<dbReference type="Pfam" id="PF23259">
    <property type="entry name" value="CHX17_C"/>
    <property type="match status" value="1"/>
</dbReference>
<keyword evidence="7" id="KW-1185">Reference proteome</keyword>
<dbReference type="PANTHER" id="PTHR32468">
    <property type="entry name" value="CATION/H + ANTIPORTER"/>
    <property type="match status" value="1"/>
</dbReference>
<feature type="domain" description="Cation/H(+) antiporter C-terminal" evidence="5">
    <location>
        <begin position="58"/>
        <end position="195"/>
    </location>
</feature>
<dbReference type="AlphaFoldDB" id="A0A6A4PDB9"/>